<evidence type="ECO:0000313" key="2">
    <source>
        <dbReference type="EMBL" id="KAF5332476.1"/>
    </source>
</evidence>
<dbReference type="AlphaFoldDB" id="A0A8H5C0L9"/>
<feature type="region of interest" description="Disordered" evidence="1">
    <location>
        <begin position="68"/>
        <end position="119"/>
    </location>
</feature>
<proteinExistence type="predicted"/>
<dbReference type="EMBL" id="JAACJK010000110">
    <property type="protein sequence ID" value="KAF5332476.1"/>
    <property type="molecule type" value="Genomic_DNA"/>
</dbReference>
<organism evidence="2 3">
    <name type="scientific">Ephemerocybe angulata</name>
    <dbReference type="NCBI Taxonomy" id="980116"/>
    <lineage>
        <taxon>Eukaryota</taxon>
        <taxon>Fungi</taxon>
        <taxon>Dikarya</taxon>
        <taxon>Basidiomycota</taxon>
        <taxon>Agaricomycotina</taxon>
        <taxon>Agaricomycetes</taxon>
        <taxon>Agaricomycetidae</taxon>
        <taxon>Agaricales</taxon>
        <taxon>Agaricineae</taxon>
        <taxon>Psathyrellaceae</taxon>
        <taxon>Ephemerocybe</taxon>
    </lineage>
</organism>
<reference evidence="2 3" key="1">
    <citation type="journal article" date="2020" name="ISME J.">
        <title>Uncovering the hidden diversity of litter-decomposition mechanisms in mushroom-forming fungi.</title>
        <authorList>
            <person name="Floudas D."/>
            <person name="Bentzer J."/>
            <person name="Ahren D."/>
            <person name="Johansson T."/>
            <person name="Persson P."/>
            <person name="Tunlid A."/>
        </authorList>
    </citation>
    <scope>NUCLEOTIDE SEQUENCE [LARGE SCALE GENOMIC DNA]</scope>
    <source>
        <strain evidence="2 3">CBS 175.51</strain>
    </source>
</reference>
<keyword evidence="3" id="KW-1185">Reference proteome</keyword>
<sequence length="119" mass="12805">MVASFPMTPCSPAASVISTSLLRPIRVLTGTPLDQRARHRGRHSPTTMACYAVFPAAYGEKLPKLLPRRNYPGTKGDFSTHPFGPQSPGLLEVHSQGGRGVSMGPRSSACLAPKHGRRR</sequence>
<dbReference type="Proteomes" id="UP000541558">
    <property type="component" value="Unassembled WGS sequence"/>
</dbReference>
<protein>
    <submittedName>
        <fullName evidence="2">Uncharacterized protein</fullName>
    </submittedName>
</protein>
<comment type="caution">
    <text evidence="2">The sequence shown here is derived from an EMBL/GenBank/DDBJ whole genome shotgun (WGS) entry which is preliminary data.</text>
</comment>
<accession>A0A8H5C0L9</accession>
<name>A0A8H5C0L9_9AGAR</name>
<gene>
    <name evidence="2" type="ORF">D9611_005349</name>
</gene>
<evidence type="ECO:0000256" key="1">
    <source>
        <dbReference type="SAM" id="MobiDB-lite"/>
    </source>
</evidence>
<evidence type="ECO:0000313" key="3">
    <source>
        <dbReference type="Proteomes" id="UP000541558"/>
    </source>
</evidence>